<organism evidence="4 5">
    <name type="scientific">Holothuria leucospilota</name>
    <name type="common">Black long sea cucumber</name>
    <name type="synonym">Mertensiothuria leucospilota</name>
    <dbReference type="NCBI Taxonomy" id="206669"/>
    <lineage>
        <taxon>Eukaryota</taxon>
        <taxon>Metazoa</taxon>
        <taxon>Echinodermata</taxon>
        <taxon>Eleutherozoa</taxon>
        <taxon>Echinozoa</taxon>
        <taxon>Holothuroidea</taxon>
        <taxon>Aspidochirotacea</taxon>
        <taxon>Aspidochirotida</taxon>
        <taxon>Holothuriidae</taxon>
        <taxon>Holothuria</taxon>
    </lineage>
</organism>
<dbReference type="GO" id="GO:0003677">
    <property type="term" value="F:DNA binding"/>
    <property type="evidence" value="ECO:0007669"/>
    <property type="project" value="UniProtKB-KW"/>
</dbReference>
<dbReference type="OrthoDB" id="71166at2759"/>
<keyword evidence="1" id="KW-0238">DNA-binding</keyword>
<feature type="compositionally biased region" description="Basic residues" evidence="2">
    <location>
        <begin position="1"/>
        <end position="11"/>
    </location>
</feature>
<feature type="compositionally biased region" description="Basic residues" evidence="2">
    <location>
        <begin position="25"/>
        <end position="48"/>
    </location>
</feature>
<dbReference type="Pfam" id="PF03221">
    <property type="entry name" value="HTH_Tnp_Tc5"/>
    <property type="match status" value="1"/>
</dbReference>
<dbReference type="AlphaFoldDB" id="A0A9Q1BRM9"/>
<gene>
    <name evidence="4" type="ORF">HOLleu_24720</name>
</gene>
<dbReference type="PROSITE" id="PS51253">
    <property type="entry name" value="HTH_CENPB"/>
    <property type="match status" value="1"/>
</dbReference>
<evidence type="ECO:0000313" key="5">
    <source>
        <dbReference type="Proteomes" id="UP001152320"/>
    </source>
</evidence>
<feature type="region of interest" description="Disordered" evidence="2">
    <location>
        <begin position="1"/>
        <end position="107"/>
    </location>
</feature>
<reference evidence="4" key="1">
    <citation type="submission" date="2021-10" db="EMBL/GenBank/DDBJ databases">
        <title>Tropical sea cucumber genome reveals ecological adaptation and Cuvierian tubules defense mechanism.</title>
        <authorList>
            <person name="Chen T."/>
        </authorList>
    </citation>
    <scope>NUCLEOTIDE SEQUENCE</scope>
    <source>
        <strain evidence="4">Nanhai2018</strain>
        <tissue evidence="4">Muscle</tissue>
    </source>
</reference>
<dbReference type="Pfam" id="PF03184">
    <property type="entry name" value="DDE_1"/>
    <property type="match status" value="1"/>
</dbReference>
<evidence type="ECO:0000259" key="3">
    <source>
        <dbReference type="PROSITE" id="PS51253"/>
    </source>
</evidence>
<dbReference type="InterPro" id="IPR006600">
    <property type="entry name" value="HTH_CenpB_DNA-bd_dom"/>
</dbReference>
<name>A0A9Q1BRM9_HOLLE</name>
<dbReference type="InterPro" id="IPR004875">
    <property type="entry name" value="DDE_SF_endonuclease_dom"/>
</dbReference>
<protein>
    <recommendedName>
        <fullName evidence="3">HTH CENPB-type domain-containing protein</fullName>
    </recommendedName>
</protein>
<dbReference type="EMBL" id="JAIZAY010000012">
    <property type="protein sequence ID" value="KAJ8031510.1"/>
    <property type="molecule type" value="Genomic_DNA"/>
</dbReference>
<evidence type="ECO:0000256" key="2">
    <source>
        <dbReference type="SAM" id="MobiDB-lite"/>
    </source>
</evidence>
<keyword evidence="5" id="KW-1185">Reference proteome</keyword>
<proteinExistence type="predicted"/>
<feature type="compositionally biased region" description="Basic and acidic residues" evidence="2">
    <location>
        <begin position="92"/>
        <end position="107"/>
    </location>
</feature>
<dbReference type="Proteomes" id="UP001152320">
    <property type="component" value="Chromosome 12"/>
</dbReference>
<feature type="compositionally biased region" description="Basic residues" evidence="2">
    <location>
        <begin position="65"/>
        <end position="74"/>
    </location>
</feature>
<evidence type="ECO:0000256" key="1">
    <source>
        <dbReference type="ARBA" id="ARBA00023125"/>
    </source>
</evidence>
<evidence type="ECO:0000313" key="4">
    <source>
        <dbReference type="EMBL" id="KAJ8031510.1"/>
    </source>
</evidence>
<accession>A0A9Q1BRM9</accession>
<sequence>MAKVRRQKRSGKNTLKEKKPVSPIKLKKVSKRKGPKLHRKKKTTKKAMKMNSFSSEVEERDHVRASLKRRRKSEKHREKERRNRKNKQSLAYRKEGVLREEREGSPSWGLDERERIEKALLELKSGEVNTIKEAATKWRVHYDKIQRRASGRTAVDAKQGPRAVLWQYEEELLSSWMIAMGSAGFPVTQAALKDTVQMILKRGKRPNPFPNGRPSDGWYRCFIRRNPEVNSRKTSIPFWSFNSNPSGQFQDTWCGKFSHFLSTLELQGKPGNIWVLDSLECQGLDQSENPQTELRAENTLKTTTTICICCNALGQFIPPFIIYSGKKKEKSWDPLAGAPAGTESCFTRYGDVTSDSIMDWFSRHFLRYISEQPVVLLHSGCWGQVTFDLFTIAQEHGVHFFRIPPTVPIGESFFGSFKKCWEKSWMKWLRENQGMPKVKRKHLAQILGFSWHEFKSLDHGKLSFGRYGVYPPNYDAFMKGTIPMEGRVDNINELRTGIDSGGSVITEVVTGFHGRVGTSGRVMEDGTFLEDTNVVEVVTTSTEGHLIKDESIGEESRVVHNHQSGADGRDSSYMGDDGVVRDENGLHGDDTAAQVSGIQPPNGNELSQGVSIAESNDRVPCNYNFDQGTSIVQGNTCGDSDNMVKSASRVPQDCSSVFNVDGKKGESLADCIIPEHIIAQGSQFYKTSEGGAEGGSESVGGDEIVICDGIVVDNYIILDPEGSENISDIGDTNSSHYREG</sequence>
<feature type="domain" description="HTH CENPB-type" evidence="3">
    <location>
        <begin position="157"/>
        <end position="232"/>
    </location>
</feature>
<comment type="caution">
    <text evidence="4">The sequence shown here is derived from an EMBL/GenBank/DDBJ whole genome shotgun (WGS) entry which is preliminary data.</text>
</comment>